<evidence type="ECO:0000313" key="3">
    <source>
        <dbReference type="Proteomes" id="UP000629911"/>
    </source>
</evidence>
<sequence>MKRAAFTVISICAITVATPGVAFADSPEPAPLGVCDGGWKTDIYAHSKKHLGKGPIYKDGPGGTMVLTRVKAGSVTTKITAGGGVSVSGIVAEAKAEVSRESVKEVSWETQHQYRRDISRNKYGNAQFGSWGHHVKWQKYYQLPNCKKTQISYGEADVANETVGFKYWETSS</sequence>
<accession>A0ABQ2UBQ5</accession>
<comment type="caution">
    <text evidence="2">The sequence shown here is derived from an EMBL/GenBank/DDBJ whole genome shotgun (WGS) entry which is preliminary data.</text>
</comment>
<name>A0ABQ2UBQ5_9ACTN</name>
<keyword evidence="3" id="KW-1185">Reference proteome</keyword>
<gene>
    <name evidence="2" type="ORF">GCM10010287_66480</name>
</gene>
<evidence type="ECO:0000313" key="2">
    <source>
        <dbReference type="EMBL" id="GGT83037.1"/>
    </source>
</evidence>
<evidence type="ECO:0008006" key="4">
    <source>
        <dbReference type="Google" id="ProtNLM"/>
    </source>
</evidence>
<dbReference type="EMBL" id="BMTZ01000047">
    <property type="protein sequence ID" value="GGT83037.1"/>
    <property type="molecule type" value="Genomic_DNA"/>
</dbReference>
<feature type="chain" id="PRO_5046888471" description="Secreted protein" evidence="1">
    <location>
        <begin position="25"/>
        <end position="172"/>
    </location>
</feature>
<protein>
    <recommendedName>
        <fullName evidence="4">Secreted protein</fullName>
    </recommendedName>
</protein>
<feature type="signal peptide" evidence="1">
    <location>
        <begin position="1"/>
        <end position="24"/>
    </location>
</feature>
<dbReference type="Proteomes" id="UP000629911">
    <property type="component" value="Unassembled WGS sequence"/>
</dbReference>
<evidence type="ECO:0000256" key="1">
    <source>
        <dbReference type="SAM" id="SignalP"/>
    </source>
</evidence>
<keyword evidence="1" id="KW-0732">Signal</keyword>
<reference evidence="3" key="1">
    <citation type="journal article" date="2019" name="Int. J. Syst. Evol. Microbiol.">
        <title>The Global Catalogue of Microorganisms (GCM) 10K type strain sequencing project: providing services to taxonomists for standard genome sequencing and annotation.</title>
        <authorList>
            <consortium name="The Broad Institute Genomics Platform"/>
            <consortium name="The Broad Institute Genome Sequencing Center for Infectious Disease"/>
            <person name="Wu L."/>
            <person name="Ma J."/>
        </authorList>
    </citation>
    <scope>NUCLEOTIDE SEQUENCE [LARGE SCALE GENOMIC DNA]</scope>
    <source>
        <strain evidence="3">JCM 4422</strain>
    </source>
</reference>
<proteinExistence type="predicted"/>
<organism evidence="2 3">
    <name type="scientific">Streptomyces variabilis</name>
    <dbReference type="NCBI Taxonomy" id="67372"/>
    <lineage>
        <taxon>Bacteria</taxon>
        <taxon>Bacillati</taxon>
        <taxon>Actinomycetota</taxon>
        <taxon>Actinomycetes</taxon>
        <taxon>Kitasatosporales</taxon>
        <taxon>Streptomycetaceae</taxon>
        <taxon>Streptomyces</taxon>
        <taxon>Streptomyces griseoincarnatus group</taxon>
    </lineage>
</organism>